<dbReference type="EMBL" id="JBFDAA010000020">
    <property type="protein sequence ID" value="KAL1115371.1"/>
    <property type="molecule type" value="Genomic_DNA"/>
</dbReference>
<feature type="compositionally biased region" description="Low complexity" evidence="1">
    <location>
        <begin position="59"/>
        <end position="76"/>
    </location>
</feature>
<comment type="caution">
    <text evidence="2">The sequence shown here is derived from an EMBL/GenBank/DDBJ whole genome shotgun (WGS) entry which is preliminary data.</text>
</comment>
<evidence type="ECO:0000313" key="3">
    <source>
        <dbReference type="Proteomes" id="UP001558652"/>
    </source>
</evidence>
<protein>
    <submittedName>
        <fullName evidence="2">Uncharacterized protein</fullName>
    </submittedName>
</protein>
<feature type="region of interest" description="Disordered" evidence="1">
    <location>
        <begin position="50"/>
        <end position="94"/>
    </location>
</feature>
<sequence>MASKRRNMFYANKKQETTEIGVVLLAPAAPSCAQSVDHLQRDSSFKIMLTKGATPPRTPTATPTVVTSSVPKTPSPGAAHIPGAQHKTEDEAASFDNKCDQLNNDGRSHPSVALALLHTTSLIYNEGSRDG</sequence>
<name>A0ABD0XVS1_9HEMI</name>
<evidence type="ECO:0000313" key="2">
    <source>
        <dbReference type="EMBL" id="KAL1115371.1"/>
    </source>
</evidence>
<evidence type="ECO:0000256" key="1">
    <source>
        <dbReference type="SAM" id="MobiDB-lite"/>
    </source>
</evidence>
<dbReference type="Proteomes" id="UP001558652">
    <property type="component" value="Unassembled WGS sequence"/>
</dbReference>
<proteinExistence type="predicted"/>
<keyword evidence="3" id="KW-1185">Reference proteome</keyword>
<dbReference type="AlphaFoldDB" id="A0ABD0XVS1"/>
<accession>A0ABD0XVS1</accession>
<reference evidence="2 3" key="1">
    <citation type="submission" date="2024-07" db="EMBL/GenBank/DDBJ databases">
        <title>Chromosome-level genome assembly of the water stick insect Ranatra chinensis (Heteroptera: Nepidae).</title>
        <authorList>
            <person name="Liu X."/>
        </authorList>
    </citation>
    <scope>NUCLEOTIDE SEQUENCE [LARGE SCALE GENOMIC DNA]</scope>
    <source>
        <strain evidence="2">Cailab_2021Rc</strain>
        <tissue evidence="2">Muscle</tissue>
    </source>
</reference>
<organism evidence="2 3">
    <name type="scientific">Ranatra chinensis</name>
    <dbReference type="NCBI Taxonomy" id="642074"/>
    <lineage>
        <taxon>Eukaryota</taxon>
        <taxon>Metazoa</taxon>
        <taxon>Ecdysozoa</taxon>
        <taxon>Arthropoda</taxon>
        <taxon>Hexapoda</taxon>
        <taxon>Insecta</taxon>
        <taxon>Pterygota</taxon>
        <taxon>Neoptera</taxon>
        <taxon>Paraneoptera</taxon>
        <taxon>Hemiptera</taxon>
        <taxon>Heteroptera</taxon>
        <taxon>Panheteroptera</taxon>
        <taxon>Nepomorpha</taxon>
        <taxon>Nepidae</taxon>
        <taxon>Ranatrinae</taxon>
        <taxon>Ranatra</taxon>
    </lineage>
</organism>
<gene>
    <name evidence="2" type="ORF">AAG570_007401</name>
</gene>